<dbReference type="SUPFAM" id="SSF69336">
    <property type="entry name" value="Alpha subunit of glutamate synthase, C-terminal domain"/>
    <property type="match status" value="1"/>
</dbReference>
<sequence length="55" mass="6588">MNQATIDLEEPTKEDFDWMKDLIARFVKETDSIIGQRILDAWETERHEFIKLSFS</sequence>
<accession>A0A6V7XMI6</accession>
<name>A0A6V7XMI6_MELEN</name>
<evidence type="ECO:0000313" key="2">
    <source>
        <dbReference type="Proteomes" id="UP000580250"/>
    </source>
</evidence>
<protein>
    <submittedName>
        <fullName evidence="1">Uncharacterized protein</fullName>
    </submittedName>
</protein>
<dbReference type="EMBL" id="CAJEWN010001865">
    <property type="protein sequence ID" value="CAD2200524.1"/>
    <property type="molecule type" value="Genomic_DNA"/>
</dbReference>
<organism evidence="1 2">
    <name type="scientific">Meloidogyne enterolobii</name>
    <name type="common">Root-knot nematode worm</name>
    <name type="synonym">Meloidogyne mayaguensis</name>
    <dbReference type="NCBI Taxonomy" id="390850"/>
    <lineage>
        <taxon>Eukaryota</taxon>
        <taxon>Metazoa</taxon>
        <taxon>Ecdysozoa</taxon>
        <taxon>Nematoda</taxon>
        <taxon>Chromadorea</taxon>
        <taxon>Rhabditida</taxon>
        <taxon>Tylenchina</taxon>
        <taxon>Tylenchomorpha</taxon>
        <taxon>Tylenchoidea</taxon>
        <taxon>Meloidogynidae</taxon>
        <taxon>Meloidogyninae</taxon>
        <taxon>Meloidogyne</taxon>
    </lineage>
</organism>
<dbReference type="GO" id="GO:0016491">
    <property type="term" value="F:oxidoreductase activity"/>
    <property type="evidence" value="ECO:0007669"/>
    <property type="project" value="InterPro"/>
</dbReference>
<dbReference type="InterPro" id="IPR036485">
    <property type="entry name" value="Glu_synth_asu_C_sf"/>
</dbReference>
<gene>
    <name evidence="1" type="ORF">MENT_LOCUS53999</name>
</gene>
<dbReference type="AlphaFoldDB" id="A0A6V7XMI6"/>
<dbReference type="Gene3D" id="2.160.20.60">
    <property type="entry name" value="Glutamate synthase, alpha subunit, C-terminal domain"/>
    <property type="match status" value="1"/>
</dbReference>
<proteinExistence type="predicted"/>
<comment type="caution">
    <text evidence="1">The sequence shown here is derived from an EMBL/GenBank/DDBJ whole genome shotgun (WGS) entry which is preliminary data.</text>
</comment>
<reference evidence="1 2" key="1">
    <citation type="submission" date="2020-08" db="EMBL/GenBank/DDBJ databases">
        <authorList>
            <person name="Koutsovoulos G."/>
            <person name="Danchin GJ E."/>
        </authorList>
    </citation>
    <scope>NUCLEOTIDE SEQUENCE [LARGE SCALE GENOMIC DNA]</scope>
</reference>
<evidence type="ECO:0000313" key="1">
    <source>
        <dbReference type="EMBL" id="CAD2200524.1"/>
    </source>
</evidence>
<dbReference type="Proteomes" id="UP000580250">
    <property type="component" value="Unassembled WGS sequence"/>
</dbReference>